<evidence type="ECO:0000313" key="2">
    <source>
        <dbReference type="EMBL" id="NMB70040.1"/>
    </source>
</evidence>
<feature type="transmembrane region" description="Helical" evidence="1">
    <location>
        <begin position="159"/>
        <end position="178"/>
    </location>
</feature>
<proteinExistence type="predicted"/>
<comment type="caution">
    <text evidence="2">The sequence shown here is derived from an EMBL/GenBank/DDBJ whole genome shotgun (WGS) entry which is preliminary data.</text>
</comment>
<sequence length="265" mass="30112">MAVIKIERKQRFLINSVVLGILMYLLSFGVIKTTFLTLLVVTGYLLFSIFVVHYPNLKITSLAVSSILPLFLSYGVFLTLRYFPNLALVFKIITVIGYAGLYYVVSLVDNIFLVVNERKEIIPLYRVAVTWSHIMIIVIAIPFYAGVFKLPINSLLQNTIIFLTTVILCFYSIWASRYDKGMKNVSVGEGTLLSVYSAFIVSGMSTAVSFFPTEAFMRALLVSSTLMFVMNYSITGYLKNEIYRKIIFEYLGIVLLFFLLTLIFD</sequence>
<feature type="transmembrane region" description="Helical" evidence="1">
    <location>
        <begin position="89"/>
        <end position="115"/>
    </location>
</feature>
<keyword evidence="1" id="KW-1133">Transmembrane helix</keyword>
<gene>
    <name evidence="2" type="ORF">GYA27_02455</name>
</gene>
<evidence type="ECO:0000256" key="1">
    <source>
        <dbReference type="SAM" id="Phobius"/>
    </source>
</evidence>
<reference evidence="2 3" key="1">
    <citation type="journal article" date="2020" name="Biotechnol. Biofuels">
        <title>New insights from the biogas microbiome by comprehensive genome-resolved metagenomics of nearly 1600 species originating from multiple anaerobic digesters.</title>
        <authorList>
            <person name="Campanaro S."/>
            <person name="Treu L."/>
            <person name="Rodriguez-R L.M."/>
            <person name="Kovalovszki A."/>
            <person name="Ziels R.M."/>
            <person name="Maus I."/>
            <person name="Zhu X."/>
            <person name="Kougias P.G."/>
            <person name="Basile A."/>
            <person name="Luo G."/>
            <person name="Schluter A."/>
            <person name="Konstantinidis K.T."/>
            <person name="Angelidaki I."/>
        </authorList>
    </citation>
    <scope>NUCLEOTIDE SEQUENCE [LARGE SCALE GENOMIC DNA]</scope>
    <source>
        <strain evidence="2">AS27yjCOA_165</strain>
    </source>
</reference>
<feature type="transmembrane region" description="Helical" evidence="1">
    <location>
        <begin position="62"/>
        <end position="83"/>
    </location>
</feature>
<dbReference type="EMBL" id="JAAZNL010000025">
    <property type="protein sequence ID" value="NMB70040.1"/>
    <property type="molecule type" value="Genomic_DNA"/>
</dbReference>
<feature type="transmembrane region" description="Helical" evidence="1">
    <location>
        <begin position="12"/>
        <end position="31"/>
    </location>
</feature>
<name>A0A7X9DK91_UNCKA</name>
<protein>
    <recommendedName>
        <fullName evidence="4">DUF2339 domain-containing protein</fullName>
    </recommendedName>
</protein>
<feature type="transmembrane region" description="Helical" evidence="1">
    <location>
        <begin position="37"/>
        <end position="55"/>
    </location>
</feature>
<evidence type="ECO:0008006" key="4">
    <source>
        <dbReference type="Google" id="ProtNLM"/>
    </source>
</evidence>
<dbReference type="AlphaFoldDB" id="A0A7X9DK91"/>
<evidence type="ECO:0000313" key="3">
    <source>
        <dbReference type="Proteomes" id="UP000526033"/>
    </source>
</evidence>
<dbReference type="Proteomes" id="UP000526033">
    <property type="component" value="Unassembled WGS sequence"/>
</dbReference>
<keyword evidence="1" id="KW-0812">Transmembrane</keyword>
<accession>A0A7X9DK91</accession>
<feature type="transmembrane region" description="Helical" evidence="1">
    <location>
        <begin position="127"/>
        <end position="147"/>
    </location>
</feature>
<keyword evidence="1" id="KW-0472">Membrane</keyword>
<organism evidence="2 3">
    <name type="scientific">candidate division WWE3 bacterium</name>
    <dbReference type="NCBI Taxonomy" id="2053526"/>
    <lineage>
        <taxon>Bacteria</taxon>
        <taxon>Katanobacteria</taxon>
    </lineage>
</organism>
<feature type="transmembrane region" description="Helical" evidence="1">
    <location>
        <begin position="216"/>
        <end position="234"/>
    </location>
</feature>
<feature type="transmembrane region" description="Helical" evidence="1">
    <location>
        <begin position="246"/>
        <end position="264"/>
    </location>
</feature>
<feature type="transmembrane region" description="Helical" evidence="1">
    <location>
        <begin position="190"/>
        <end position="210"/>
    </location>
</feature>